<reference evidence="3" key="1">
    <citation type="submission" date="2016-01" db="EMBL/GenBank/DDBJ databases">
        <authorList>
            <person name="Peeters C."/>
        </authorList>
    </citation>
    <scope>NUCLEOTIDE SEQUENCE</scope>
    <source>
        <strain evidence="3">LMG 29321</strain>
    </source>
</reference>
<evidence type="ECO:0000313" key="4">
    <source>
        <dbReference type="Proteomes" id="UP000071859"/>
    </source>
</evidence>
<comment type="caution">
    <text evidence="3">The sequence shown here is derived from an EMBL/GenBank/DDBJ whole genome shotgun (WGS) entry which is preliminary data.</text>
</comment>
<accession>A0A158E9Q8</accession>
<keyword evidence="2" id="KW-0472">Membrane</keyword>
<feature type="region of interest" description="Disordered" evidence="1">
    <location>
        <begin position="155"/>
        <end position="174"/>
    </location>
</feature>
<protein>
    <submittedName>
        <fullName evidence="3">Uncharacterized protein</fullName>
    </submittedName>
</protein>
<evidence type="ECO:0000313" key="3">
    <source>
        <dbReference type="EMBL" id="SAL03588.1"/>
    </source>
</evidence>
<keyword evidence="4" id="KW-1185">Reference proteome</keyword>
<sequence>MTYENLLQSNQAVVVFILACLVTFVVSQRNGAWGRSGTVRRASQVEEARTAALLARLRFARGPGRARRGVKFWSELLAELEHANREDALPWEVVLAVTEAAQAESGRAAKLRAVIIHKPDSGLIARASVRIAPRSTPRQQNLSRWSGRRVREMRMSAHLSPTRPRNSRTEVPQTSLSRLHVVQKSEATIHRGTTAVDARLAG</sequence>
<feature type="transmembrane region" description="Helical" evidence="2">
    <location>
        <begin position="6"/>
        <end position="26"/>
    </location>
</feature>
<evidence type="ECO:0000256" key="1">
    <source>
        <dbReference type="SAM" id="MobiDB-lite"/>
    </source>
</evidence>
<dbReference type="Proteomes" id="UP000071859">
    <property type="component" value="Unassembled WGS sequence"/>
</dbReference>
<proteinExistence type="predicted"/>
<organism evidence="3 4">
    <name type="scientific">Caballeronia calidae</name>
    <dbReference type="NCBI Taxonomy" id="1777139"/>
    <lineage>
        <taxon>Bacteria</taxon>
        <taxon>Pseudomonadati</taxon>
        <taxon>Pseudomonadota</taxon>
        <taxon>Betaproteobacteria</taxon>
        <taxon>Burkholderiales</taxon>
        <taxon>Burkholderiaceae</taxon>
        <taxon>Caballeronia</taxon>
    </lineage>
</organism>
<dbReference type="AlphaFoldDB" id="A0A158E9Q8"/>
<dbReference type="EMBL" id="FCOX02000054">
    <property type="protein sequence ID" value="SAL03588.1"/>
    <property type="molecule type" value="Genomic_DNA"/>
</dbReference>
<keyword evidence="2" id="KW-1133">Transmembrane helix</keyword>
<keyword evidence="2" id="KW-0812">Transmembrane</keyword>
<evidence type="ECO:0000256" key="2">
    <source>
        <dbReference type="SAM" id="Phobius"/>
    </source>
</evidence>
<gene>
    <name evidence="3" type="ORF">AWB78_06634</name>
</gene>
<name>A0A158E9Q8_9BURK</name>